<sequence>MCKKNRWLVLTKGLICLVLMINTCGEIDFLYSLHYDSVDPAMTMTTKRSRILALGWRWKSGGCSEPLEGEKSLSDRFMLRQHSSQRGTRKDFGRGGGGQPPFPTTYYFPYFQWGFSFPNGGLQGVRWLDGVKAIIARGRKCIGFWETKQGQRNVTARHPRTHANARTTTISMQAVPVLCCNAAPLPQSHRRWWKYA</sequence>
<protein>
    <submittedName>
        <fullName evidence="1">Uncharacterized protein</fullName>
    </submittedName>
</protein>
<dbReference type="EMBL" id="JAULSW010000005">
    <property type="protein sequence ID" value="KAK3381599.1"/>
    <property type="molecule type" value="Genomic_DNA"/>
</dbReference>
<organism evidence="1 2">
    <name type="scientific">Podospora didyma</name>
    <dbReference type="NCBI Taxonomy" id="330526"/>
    <lineage>
        <taxon>Eukaryota</taxon>
        <taxon>Fungi</taxon>
        <taxon>Dikarya</taxon>
        <taxon>Ascomycota</taxon>
        <taxon>Pezizomycotina</taxon>
        <taxon>Sordariomycetes</taxon>
        <taxon>Sordariomycetidae</taxon>
        <taxon>Sordariales</taxon>
        <taxon>Podosporaceae</taxon>
        <taxon>Podospora</taxon>
    </lineage>
</organism>
<evidence type="ECO:0000313" key="2">
    <source>
        <dbReference type="Proteomes" id="UP001285441"/>
    </source>
</evidence>
<dbReference type="Proteomes" id="UP001285441">
    <property type="component" value="Unassembled WGS sequence"/>
</dbReference>
<evidence type="ECO:0000313" key="1">
    <source>
        <dbReference type="EMBL" id="KAK3381599.1"/>
    </source>
</evidence>
<keyword evidence="2" id="KW-1185">Reference proteome</keyword>
<gene>
    <name evidence="1" type="ORF">B0H63DRAFT_209406</name>
</gene>
<comment type="caution">
    <text evidence="1">The sequence shown here is derived from an EMBL/GenBank/DDBJ whole genome shotgun (WGS) entry which is preliminary data.</text>
</comment>
<proteinExistence type="predicted"/>
<reference evidence="1" key="2">
    <citation type="submission" date="2023-06" db="EMBL/GenBank/DDBJ databases">
        <authorList>
            <consortium name="Lawrence Berkeley National Laboratory"/>
            <person name="Haridas S."/>
            <person name="Hensen N."/>
            <person name="Bonometti L."/>
            <person name="Westerberg I."/>
            <person name="Brannstrom I.O."/>
            <person name="Guillou S."/>
            <person name="Cros-Aarteil S."/>
            <person name="Calhoun S."/>
            <person name="Kuo A."/>
            <person name="Mondo S."/>
            <person name="Pangilinan J."/>
            <person name="Riley R."/>
            <person name="LaButti K."/>
            <person name="Andreopoulos B."/>
            <person name="Lipzen A."/>
            <person name="Chen C."/>
            <person name="Yanf M."/>
            <person name="Daum C."/>
            <person name="Ng V."/>
            <person name="Clum A."/>
            <person name="Steindorff A."/>
            <person name="Ohm R."/>
            <person name="Martin F."/>
            <person name="Silar P."/>
            <person name="Natvig D."/>
            <person name="Lalanne C."/>
            <person name="Gautier V."/>
            <person name="Ament-velasquez S.L."/>
            <person name="Kruys A."/>
            <person name="Hutchinson M.I."/>
            <person name="Powell A.J."/>
            <person name="Barry K."/>
            <person name="Miller A.N."/>
            <person name="Grigoriev I.V."/>
            <person name="Debuchy R."/>
            <person name="Gladieux P."/>
            <person name="Thoren M.H."/>
            <person name="Johannesson H."/>
        </authorList>
    </citation>
    <scope>NUCLEOTIDE SEQUENCE</scope>
    <source>
        <strain evidence="1">CBS 232.78</strain>
    </source>
</reference>
<name>A0AAE0NHM0_9PEZI</name>
<accession>A0AAE0NHM0</accession>
<dbReference type="AlphaFoldDB" id="A0AAE0NHM0"/>
<reference evidence="1" key="1">
    <citation type="journal article" date="2023" name="Mol. Phylogenet. Evol.">
        <title>Genome-scale phylogeny and comparative genomics of the fungal order Sordariales.</title>
        <authorList>
            <person name="Hensen N."/>
            <person name="Bonometti L."/>
            <person name="Westerberg I."/>
            <person name="Brannstrom I.O."/>
            <person name="Guillou S."/>
            <person name="Cros-Aarteil S."/>
            <person name="Calhoun S."/>
            <person name="Haridas S."/>
            <person name="Kuo A."/>
            <person name="Mondo S."/>
            <person name="Pangilinan J."/>
            <person name="Riley R."/>
            <person name="LaButti K."/>
            <person name="Andreopoulos B."/>
            <person name="Lipzen A."/>
            <person name="Chen C."/>
            <person name="Yan M."/>
            <person name="Daum C."/>
            <person name="Ng V."/>
            <person name="Clum A."/>
            <person name="Steindorff A."/>
            <person name="Ohm R.A."/>
            <person name="Martin F."/>
            <person name="Silar P."/>
            <person name="Natvig D.O."/>
            <person name="Lalanne C."/>
            <person name="Gautier V."/>
            <person name="Ament-Velasquez S.L."/>
            <person name="Kruys A."/>
            <person name="Hutchinson M.I."/>
            <person name="Powell A.J."/>
            <person name="Barry K."/>
            <person name="Miller A.N."/>
            <person name="Grigoriev I.V."/>
            <person name="Debuchy R."/>
            <person name="Gladieux P."/>
            <person name="Hiltunen Thoren M."/>
            <person name="Johannesson H."/>
        </authorList>
    </citation>
    <scope>NUCLEOTIDE SEQUENCE</scope>
    <source>
        <strain evidence="1">CBS 232.78</strain>
    </source>
</reference>